<comment type="caution">
    <text evidence="1">The sequence shown here is derived from an EMBL/GenBank/DDBJ whole genome shotgun (WGS) entry which is preliminary data.</text>
</comment>
<evidence type="ECO:0000313" key="1">
    <source>
        <dbReference type="EMBL" id="OGZ85422.1"/>
    </source>
</evidence>
<gene>
    <name evidence="1" type="ORF">A2401_03280</name>
</gene>
<dbReference type="EMBL" id="MHPP01000003">
    <property type="protein sequence ID" value="OGZ85422.1"/>
    <property type="molecule type" value="Genomic_DNA"/>
</dbReference>
<evidence type="ECO:0000313" key="2">
    <source>
        <dbReference type="Proteomes" id="UP000177751"/>
    </source>
</evidence>
<proteinExistence type="predicted"/>
<dbReference type="STRING" id="1802229.A2401_03280"/>
<sequence>MSREAEIKTCQNCKQEFTIEPDDFTFYEKMKVPAPTFCPECRAQRRFVWRNERTLYKRKCDLCSKNIIGLYPEKTPFPVYCYECWYGDGWDPLSFGMDYNSSIPFFTQLKTLTQKVPRLAIWVVASTKSEYTNQSYFNKNTYLSFALRDSENVMYAGRTKANKNSVDITYTHFSELMYDTVNVEKSYNSQHIYDSEGIIDSSFMFSCRNCQNCFGGANLRSANYVFFGEQLLKEEYKEKVDKLNLGNRNEVKELREKFDDYSLKQIHRAMELVNCTNCVGNYLGNSKDCYYVFDGFELENARHSIWVFTSKDISDCYGMGGSNNVYETIGCEDVANCFFGNIVDSSTDVFYSDLCKGSQNLFGCVGVRSKNYCVLNKQYSKEEYAEIVKKIKEDMDKNPYIDSGGIVYKYGEFFPPALSPFAYNETIAQEFYPKSKEEIINLGYRFSEQGTKNYIPTIHVGDIPEDISSVTDSFTEEIIECRNKGAVETQCTLAFKIMPEELSFYKKQEIPISEYCPNCRHYLRLAKHLPPQIFNRTCAKCGKEARSAYSPSRPEIIYCEECYKSEVV</sequence>
<name>A0A1G2JEE0_9BACT</name>
<accession>A0A1G2JEE0</accession>
<dbReference type="Proteomes" id="UP000177751">
    <property type="component" value="Unassembled WGS sequence"/>
</dbReference>
<dbReference type="AlphaFoldDB" id="A0A1G2JEE0"/>
<organism evidence="1 2">
    <name type="scientific">Candidatus Staskawiczbacteria bacterium RIFOXYC1_FULL_38_18</name>
    <dbReference type="NCBI Taxonomy" id="1802229"/>
    <lineage>
        <taxon>Bacteria</taxon>
        <taxon>Candidatus Staskawicziibacteriota</taxon>
    </lineage>
</organism>
<reference evidence="1 2" key="1">
    <citation type="journal article" date="2016" name="Nat. Commun.">
        <title>Thousands of microbial genomes shed light on interconnected biogeochemical processes in an aquifer system.</title>
        <authorList>
            <person name="Anantharaman K."/>
            <person name="Brown C.T."/>
            <person name="Hug L.A."/>
            <person name="Sharon I."/>
            <person name="Castelle C.J."/>
            <person name="Probst A.J."/>
            <person name="Thomas B.C."/>
            <person name="Singh A."/>
            <person name="Wilkins M.J."/>
            <person name="Karaoz U."/>
            <person name="Brodie E.L."/>
            <person name="Williams K.H."/>
            <person name="Hubbard S.S."/>
            <person name="Banfield J.F."/>
        </authorList>
    </citation>
    <scope>NUCLEOTIDE SEQUENCE [LARGE SCALE GENOMIC DNA]</scope>
</reference>
<protein>
    <submittedName>
        <fullName evidence="1">Uncharacterized protein</fullName>
    </submittedName>
</protein>